<name>A0A834SEI8_9FABA</name>
<evidence type="ECO:0000313" key="1">
    <source>
        <dbReference type="EMBL" id="KAF7801596.1"/>
    </source>
</evidence>
<reference evidence="1" key="1">
    <citation type="submission" date="2020-09" db="EMBL/GenBank/DDBJ databases">
        <title>Genome-Enabled Discovery of Anthraquinone Biosynthesis in Senna tora.</title>
        <authorList>
            <person name="Kang S.-H."/>
            <person name="Pandey R.P."/>
            <person name="Lee C.-M."/>
            <person name="Sim J.-S."/>
            <person name="Jeong J.-T."/>
            <person name="Choi B.-S."/>
            <person name="Jung M."/>
            <person name="Ginzburg D."/>
            <person name="Zhao K."/>
            <person name="Won S.Y."/>
            <person name="Oh T.-J."/>
            <person name="Yu Y."/>
            <person name="Kim N.-H."/>
            <person name="Lee O.R."/>
            <person name="Lee T.-H."/>
            <person name="Bashyal P."/>
            <person name="Kim T.-S."/>
            <person name="Lee W.-H."/>
            <person name="Kawkins C."/>
            <person name="Kim C.-K."/>
            <person name="Kim J.S."/>
            <person name="Ahn B.O."/>
            <person name="Rhee S.Y."/>
            <person name="Sohng J.K."/>
        </authorList>
    </citation>
    <scope>NUCLEOTIDE SEQUENCE</scope>
    <source>
        <tissue evidence="1">Leaf</tissue>
    </source>
</reference>
<evidence type="ECO:0000313" key="2">
    <source>
        <dbReference type="Proteomes" id="UP000634136"/>
    </source>
</evidence>
<comment type="caution">
    <text evidence="1">The sequence shown here is derived from an EMBL/GenBank/DDBJ whole genome shotgun (WGS) entry which is preliminary data.</text>
</comment>
<keyword evidence="2" id="KW-1185">Reference proteome</keyword>
<organism evidence="1 2">
    <name type="scientific">Senna tora</name>
    <dbReference type="NCBI Taxonomy" id="362788"/>
    <lineage>
        <taxon>Eukaryota</taxon>
        <taxon>Viridiplantae</taxon>
        <taxon>Streptophyta</taxon>
        <taxon>Embryophyta</taxon>
        <taxon>Tracheophyta</taxon>
        <taxon>Spermatophyta</taxon>
        <taxon>Magnoliopsida</taxon>
        <taxon>eudicotyledons</taxon>
        <taxon>Gunneridae</taxon>
        <taxon>Pentapetalae</taxon>
        <taxon>rosids</taxon>
        <taxon>fabids</taxon>
        <taxon>Fabales</taxon>
        <taxon>Fabaceae</taxon>
        <taxon>Caesalpinioideae</taxon>
        <taxon>Cassia clade</taxon>
        <taxon>Senna</taxon>
    </lineage>
</organism>
<gene>
    <name evidence="1" type="ORF">G2W53_040707</name>
</gene>
<proteinExistence type="predicted"/>
<sequence>MDAVMRPSPKPPELPLGFWPSLLSSRHHLCSLKPSLTKNPRSPHKHIPSSLLLSLQISKTIMKLKAHYFPALSSSMTLADTSSAISNDVTILCSPFAMTSSSPSGSTVASTRLDYVLLRLSRSPSYLRRRAFKLSSVADGNSESNGVFSDEYSFEIFSSIFFSITAALSLPPHSKALAPSYVDCLLSRSSFSSSIDFMDVFKHTITVATFKDAAAHVATNVVKLTSDQTGTFADGFSPPASKKHVCASHRHKEMATIKSKSRASTGRVILHTVSKAPLSSFSPPPPSPPLLPLPPLPDRHPVARIFICDEDAGEVAYVSSLPSDEVFIIKFVDMKAQHMSNSEPVQCCYYCLFDVSSRQPNQLSIYDPSKHPFASFSTPHSKSLFNLYCISSFIPSNHHFAFLIAISISHSSTTSLPPQWALLKAYNKRNLNYPSNATSCNGRADVVSSEDILLFASNPPDPH</sequence>
<dbReference type="Proteomes" id="UP000634136">
    <property type="component" value="Unassembled WGS sequence"/>
</dbReference>
<dbReference type="EMBL" id="JAAIUW010000013">
    <property type="protein sequence ID" value="KAF7801596.1"/>
    <property type="molecule type" value="Genomic_DNA"/>
</dbReference>
<protein>
    <submittedName>
        <fullName evidence="1">Uncharacterized protein</fullName>
    </submittedName>
</protein>
<accession>A0A834SEI8</accession>
<dbReference type="AlphaFoldDB" id="A0A834SEI8"/>